<dbReference type="AlphaFoldDB" id="A0A554LI97"/>
<organism evidence="1 2">
    <name type="scientific">Candidatus Berkelbacteria bacterium Licking1014_7</name>
    <dbReference type="NCBI Taxonomy" id="2017147"/>
    <lineage>
        <taxon>Bacteria</taxon>
        <taxon>Candidatus Berkelbacteria</taxon>
    </lineage>
</organism>
<reference evidence="1 2" key="1">
    <citation type="submission" date="2017-07" db="EMBL/GenBank/DDBJ databases">
        <title>Mechanisms for carbon and nitrogen cycling indicate functional differentiation within the Candidate Phyla Radiation.</title>
        <authorList>
            <person name="Danczak R.E."/>
            <person name="Johnston M.D."/>
            <person name="Kenah C."/>
            <person name="Slattery M."/>
            <person name="Wrighton K.C."/>
            <person name="Wilkins M.J."/>
        </authorList>
    </citation>
    <scope>NUCLEOTIDE SEQUENCE [LARGE SCALE GENOMIC DNA]</scope>
    <source>
        <strain evidence="1">Licking1014_7</strain>
    </source>
</reference>
<name>A0A554LI97_9BACT</name>
<gene>
    <name evidence="1" type="ORF">CEN89_589</name>
</gene>
<evidence type="ECO:0000313" key="1">
    <source>
        <dbReference type="EMBL" id="TSC92583.1"/>
    </source>
</evidence>
<protein>
    <submittedName>
        <fullName evidence="1">Uncharacterized protein</fullName>
    </submittedName>
</protein>
<proteinExistence type="predicted"/>
<evidence type="ECO:0000313" key="2">
    <source>
        <dbReference type="Proteomes" id="UP000315689"/>
    </source>
</evidence>
<comment type="caution">
    <text evidence="1">The sequence shown here is derived from an EMBL/GenBank/DDBJ whole genome shotgun (WGS) entry which is preliminary data.</text>
</comment>
<dbReference type="EMBL" id="VMGK01000019">
    <property type="protein sequence ID" value="TSC92583.1"/>
    <property type="molecule type" value="Genomic_DNA"/>
</dbReference>
<accession>A0A554LI97</accession>
<dbReference type="Proteomes" id="UP000315689">
    <property type="component" value="Unassembled WGS sequence"/>
</dbReference>
<sequence length="38" mass="4318">MTLMRILYYKRAQPITISVKKNAAHADSLLQEGAAHYN</sequence>